<name>A0ABW5FQC0_9PSEU</name>
<dbReference type="EMBL" id="JBHUKR010000006">
    <property type="protein sequence ID" value="MFD2417210.1"/>
    <property type="molecule type" value="Genomic_DNA"/>
</dbReference>
<dbReference type="PANTHER" id="PTHR34297">
    <property type="entry name" value="HYPOTHETICAL CYTOSOLIC PROTEIN-RELATED"/>
    <property type="match status" value="1"/>
</dbReference>
<comment type="caution">
    <text evidence="3">The sequence shown here is derived from an EMBL/GenBank/DDBJ whole genome shotgun (WGS) entry which is preliminary data.</text>
</comment>
<proteinExistence type="inferred from homology"/>
<feature type="compositionally biased region" description="Low complexity" evidence="2">
    <location>
        <begin position="210"/>
        <end position="221"/>
    </location>
</feature>
<evidence type="ECO:0000256" key="1">
    <source>
        <dbReference type="ARBA" id="ARBA00005721"/>
    </source>
</evidence>
<keyword evidence="4" id="KW-1185">Reference proteome</keyword>
<sequence length="315" mass="32226">MSEVINSIFGRSQNDTTHHGGFVPTSTTAHTAEPDVTQEFVGTAGIAVDETVEPAGEATTDVAGDADLTTGTAHEDETTGSLTEDTAETEAADTAEDTDEATTDDSAGLDDEDGELAEDPESDDDNGDLAEGSESTGDASELAEEAEIVDEDEPVEAAVETDDDPVAETDDEPADEAAGPDGEPVAEAAEADDAPAAAVAETGEDETEQAEPVAEARAAAATRGDTTVEDGVVAKVVDLLVRQVEGVHSLEDTNISVEGDVVTIKVSVVLEFGHAVKAVAGQIRTSVIDAVEEFLGLDVAAVDVHVTDVHLPDAS</sequence>
<gene>
    <name evidence="3" type="ORF">ACFSXZ_12830</name>
</gene>
<feature type="region of interest" description="Disordered" evidence="2">
    <location>
        <begin position="1"/>
        <end position="225"/>
    </location>
</feature>
<evidence type="ECO:0000313" key="3">
    <source>
        <dbReference type="EMBL" id="MFD2417210.1"/>
    </source>
</evidence>
<organism evidence="3 4">
    <name type="scientific">Amycolatopsis pigmentata</name>
    <dbReference type="NCBI Taxonomy" id="450801"/>
    <lineage>
        <taxon>Bacteria</taxon>
        <taxon>Bacillati</taxon>
        <taxon>Actinomycetota</taxon>
        <taxon>Actinomycetes</taxon>
        <taxon>Pseudonocardiales</taxon>
        <taxon>Pseudonocardiaceae</taxon>
        <taxon>Amycolatopsis</taxon>
    </lineage>
</organism>
<reference evidence="4" key="1">
    <citation type="journal article" date="2019" name="Int. J. Syst. Evol. Microbiol.">
        <title>The Global Catalogue of Microorganisms (GCM) 10K type strain sequencing project: providing services to taxonomists for standard genome sequencing and annotation.</title>
        <authorList>
            <consortium name="The Broad Institute Genomics Platform"/>
            <consortium name="The Broad Institute Genome Sequencing Center for Infectious Disease"/>
            <person name="Wu L."/>
            <person name="Ma J."/>
        </authorList>
    </citation>
    <scope>NUCLEOTIDE SEQUENCE [LARGE SCALE GENOMIC DNA]</scope>
    <source>
        <strain evidence="4">CGMCC 4.7645</strain>
    </source>
</reference>
<feature type="compositionally biased region" description="Acidic residues" evidence="2">
    <location>
        <begin position="85"/>
        <end position="128"/>
    </location>
</feature>
<comment type="similarity">
    <text evidence="1">Belongs to the asp23 family.</text>
</comment>
<dbReference type="RefSeq" id="WP_378264701.1">
    <property type="nucleotide sequence ID" value="NZ_JBHUKR010000006.1"/>
</dbReference>
<evidence type="ECO:0000313" key="4">
    <source>
        <dbReference type="Proteomes" id="UP001597417"/>
    </source>
</evidence>
<protein>
    <submittedName>
        <fullName evidence="3">Asp23/Gls24 family envelope stress response protein</fullName>
    </submittedName>
</protein>
<feature type="compositionally biased region" description="Acidic residues" evidence="2">
    <location>
        <begin position="141"/>
        <end position="175"/>
    </location>
</feature>
<dbReference type="Proteomes" id="UP001597417">
    <property type="component" value="Unassembled WGS sequence"/>
</dbReference>
<feature type="compositionally biased region" description="Low complexity" evidence="2">
    <location>
        <begin position="176"/>
        <end position="201"/>
    </location>
</feature>
<accession>A0ABW5FQC0</accession>
<evidence type="ECO:0000256" key="2">
    <source>
        <dbReference type="SAM" id="MobiDB-lite"/>
    </source>
</evidence>
<dbReference type="InterPro" id="IPR005531">
    <property type="entry name" value="Asp23"/>
</dbReference>
<dbReference type="Pfam" id="PF03780">
    <property type="entry name" value="Asp23"/>
    <property type="match status" value="1"/>
</dbReference>